<dbReference type="AlphaFoldDB" id="A0A5J5CMJ6"/>
<feature type="region of interest" description="Disordered" evidence="1">
    <location>
        <begin position="49"/>
        <end position="74"/>
    </location>
</feature>
<dbReference type="EMBL" id="VOFY01000020">
    <property type="protein sequence ID" value="KAA8581953.1"/>
    <property type="molecule type" value="Genomic_DNA"/>
</dbReference>
<dbReference type="Proteomes" id="UP000327493">
    <property type="component" value="Chromosome 20"/>
</dbReference>
<evidence type="ECO:0000313" key="2">
    <source>
        <dbReference type="EMBL" id="KAA8581953.1"/>
    </source>
</evidence>
<organism evidence="2 3">
    <name type="scientific">Etheostoma spectabile</name>
    <name type="common">orangethroat darter</name>
    <dbReference type="NCBI Taxonomy" id="54343"/>
    <lineage>
        <taxon>Eukaryota</taxon>
        <taxon>Metazoa</taxon>
        <taxon>Chordata</taxon>
        <taxon>Craniata</taxon>
        <taxon>Vertebrata</taxon>
        <taxon>Euteleostomi</taxon>
        <taxon>Actinopterygii</taxon>
        <taxon>Neopterygii</taxon>
        <taxon>Teleostei</taxon>
        <taxon>Neoteleostei</taxon>
        <taxon>Acanthomorphata</taxon>
        <taxon>Eupercaria</taxon>
        <taxon>Perciformes</taxon>
        <taxon>Percoidei</taxon>
        <taxon>Percidae</taxon>
        <taxon>Etheostomatinae</taxon>
        <taxon>Etheostoma</taxon>
    </lineage>
</organism>
<evidence type="ECO:0000256" key="1">
    <source>
        <dbReference type="SAM" id="MobiDB-lite"/>
    </source>
</evidence>
<evidence type="ECO:0000313" key="3">
    <source>
        <dbReference type="Proteomes" id="UP000327493"/>
    </source>
</evidence>
<proteinExistence type="predicted"/>
<keyword evidence="3" id="KW-1185">Reference proteome</keyword>
<accession>A0A5J5CMJ6</accession>
<comment type="caution">
    <text evidence="2">The sequence shown here is derived from an EMBL/GenBank/DDBJ whole genome shotgun (WGS) entry which is preliminary data.</text>
</comment>
<gene>
    <name evidence="2" type="ORF">FQN60_008693</name>
</gene>
<reference evidence="2 3" key="1">
    <citation type="submission" date="2019-08" db="EMBL/GenBank/DDBJ databases">
        <title>A chromosome-level genome assembly, high-density linkage maps, and genome scans reveal the genomic architecture of hybrid incompatibilities underlying speciation via character displacement in darters (Percidae: Etheostominae).</title>
        <authorList>
            <person name="Moran R.L."/>
            <person name="Catchen J.M."/>
            <person name="Fuller R.C."/>
        </authorList>
    </citation>
    <scope>NUCLEOTIDE SEQUENCE [LARGE SCALE GENOMIC DNA]</scope>
    <source>
        <strain evidence="2">EspeVRDwgs_2016</strain>
        <tissue evidence="2">Muscle</tissue>
    </source>
</reference>
<protein>
    <submittedName>
        <fullName evidence="2">Uncharacterized protein</fullName>
    </submittedName>
</protein>
<feature type="compositionally biased region" description="Polar residues" evidence="1">
    <location>
        <begin position="63"/>
        <end position="74"/>
    </location>
</feature>
<sequence>MQEADRVDALYGLQDLPSQTALPGQRDTRPQTVRAPGRARLGCQLAPHPRSSRLKARDAVLTASPSTSRPQTGTGIWALVENPMEAQEAHNCVYNEPSKHYLVREHDPQVKKAIHPIMHQDEVKSLERSEPSCAQVCQKRRKDTGTHGALGHYLPFSPIDCI</sequence>
<name>A0A5J5CMJ6_9PERO</name>
<feature type="region of interest" description="Disordered" evidence="1">
    <location>
        <begin position="1"/>
        <end position="35"/>
    </location>
</feature>